<dbReference type="EMBL" id="MCGO01000002">
    <property type="protein sequence ID" value="ORY53013.1"/>
    <property type="molecule type" value="Genomic_DNA"/>
</dbReference>
<proteinExistence type="predicted"/>
<dbReference type="AlphaFoldDB" id="A0A1Y2D149"/>
<keyword evidence="2" id="KW-1185">Reference proteome</keyword>
<accession>A0A1Y2D149</accession>
<reference evidence="1 2" key="1">
    <citation type="submission" date="2016-07" db="EMBL/GenBank/DDBJ databases">
        <title>Pervasive Adenine N6-methylation of Active Genes in Fungi.</title>
        <authorList>
            <consortium name="DOE Joint Genome Institute"/>
            <person name="Mondo S.J."/>
            <person name="Dannebaum R.O."/>
            <person name="Kuo R.C."/>
            <person name="Labutti K."/>
            <person name="Haridas S."/>
            <person name="Kuo A."/>
            <person name="Salamov A."/>
            <person name="Ahrendt S.R."/>
            <person name="Lipzen A."/>
            <person name="Sullivan W."/>
            <person name="Andreopoulos W.B."/>
            <person name="Clum A."/>
            <person name="Lindquist E."/>
            <person name="Daum C."/>
            <person name="Ramamoorthy G.K."/>
            <person name="Gryganskyi A."/>
            <person name="Culley D."/>
            <person name="Magnuson J.K."/>
            <person name="James T.Y."/>
            <person name="O'Malley M.A."/>
            <person name="Stajich J.E."/>
            <person name="Spatafora J.W."/>
            <person name="Visel A."/>
            <person name="Grigoriev I.V."/>
        </authorList>
    </citation>
    <scope>NUCLEOTIDE SEQUENCE [LARGE SCALE GENOMIC DNA]</scope>
    <source>
        <strain evidence="1 2">JEL800</strain>
    </source>
</reference>
<organism evidence="1 2">
    <name type="scientific">Rhizoclosmatium globosum</name>
    <dbReference type="NCBI Taxonomy" id="329046"/>
    <lineage>
        <taxon>Eukaryota</taxon>
        <taxon>Fungi</taxon>
        <taxon>Fungi incertae sedis</taxon>
        <taxon>Chytridiomycota</taxon>
        <taxon>Chytridiomycota incertae sedis</taxon>
        <taxon>Chytridiomycetes</taxon>
        <taxon>Chytridiales</taxon>
        <taxon>Chytriomycetaceae</taxon>
        <taxon>Rhizoclosmatium</taxon>
    </lineage>
</organism>
<evidence type="ECO:0000313" key="1">
    <source>
        <dbReference type="EMBL" id="ORY53013.1"/>
    </source>
</evidence>
<sequence>MSQLRTVLYSDIPATSTDSTQVTQQQVAEAFAVFRVASQNYFYNEGLLVSTEAAAVELGEMSKPPTNKDVLAYHSVVLDSNDTVVAVLNARINCRTGTVQTQCLADPSTGPEKYHETCSFGMNTLIEFAKSNASKVSPSVPMKFTSWVRDKNTILESIVKSLGLTVFHSNSTMYKDIANDPIPPYAETTAFLRSLGYELRPYDAEAHVHKLHVAHQVAFRDYALHDEDEPFDTWLKDVSGPAKDTIPPCFTFCGVSRRMKLLAAC</sequence>
<gene>
    <name evidence="1" type="ORF">BCR33DRAFT_779378</name>
</gene>
<protein>
    <submittedName>
        <fullName evidence="1">Uncharacterized protein</fullName>
    </submittedName>
</protein>
<evidence type="ECO:0000313" key="2">
    <source>
        <dbReference type="Proteomes" id="UP000193642"/>
    </source>
</evidence>
<comment type="caution">
    <text evidence="1">The sequence shown here is derived from an EMBL/GenBank/DDBJ whole genome shotgun (WGS) entry which is preliminary data.</text>
</comment>
<dbReference type="Gene3D" id="3.40.630.30">
    <property type="match status" value="1"/>
</dbReference>
<dbReference type="Proteomes" id="UP000193642">
    <property type="component" value="Unassembled WGS sequence"/>
</dbReference>
<name>A0A1Y2D149_9FUNG</name>